<dbReference type="Proteomes" id="UP001484239">
    <property type="component" value="Unassembled WGS sequence"/>
</dbReference>
<protein>
    <submittedName>
        <fullName evidence="7">Rod shape-determining protein RodA</fullName>
    </submittedName>
</protein>
<feature type="transmembrane region" description="Helical" evidence="6">
    <location>
        <begin position="320"/>
        <end position="337"/>
    </location>
</feature>
<evidence type="ECO:0000256" key="3">
    <source>
        <dbReference type="ARBA" id="ARBA00022960"/>
    </source>
</evidence>
<feature type="transmembrane region" description="Helical" evidence="6">
    <location>
        <begin position="50"/>
        <end position="70"/>
    </location>
</feature>
<keyword evidence="8" id="KW-1185">Reference proteome</keyword>
<accession>A0ABU9E946</accession>
<keyword evidence="2 6" id="KW-0812">Transmembrane</keyword>
<feature type="transmembrane region" description="Helical" evidence="6">
    <location>
        <begin position="227"/>
        <end position="248"/>
    </location>
</feature>
<evidence type="ECO:0000313" key="8">
    <source>
        <dbReference type="Proteomes" id="UP001484239"/>
    </source>
</evidence>
<feature type="transmembrane region" description="Helical" evidence="6">
    <location>
        <begin position="197"/>
        <end position="220"/>
    </location>
</feature>
<evidence type="ECO:0000256" key="6">
    <source>
        <dbReference type="SAM" id="Phobius"/>
    </source>
</evidence>
<dbReference type="NCBIfam" id="TIGR02210">
    <property type="entry name" value="rodA_shape"/>
    <property type="match status" value="1"/>
</dbReference>
<dbReference type="NCBIfam" id="NF037961">
    <property type="entry name" value="RodA_shape"/>
    <property type="match status" value="1"/>
</dbReference>
<comment type="caution">
    <text evidence="7">The sequence shown here is derived from an EMBL/GenBank/DDBJ whole genome shotgun (WGS) entry which is preliminary data.</text>
</comment>
<reference evidence="7 8" key="1">
    <citation type="submission" date="2024-02" db="EMBL/GenBank/DDBJ databases">
        <title>A novel Gemmatimonadota bacterium.</title>
        <authorList>
            <person name="Du Z.-J."/>
            <person name="Ye Y.-Q."/>
        </authorList>
    </citation>
    <scope>NUCLEOTIDE SEQUENCE [LARGE SCALE GENOMIC DNA]</scope>
    <source>
        <strain evidence="7 8">DH-20</strain>
    </source>
</reference>
<dbReference type="PANTHER" id="PTHR30474:SF1">
    <property type="entry name" value="PEPTIDOGLYCAN GLYCOSYLTRANSFERASE MRDB"/>
    <property type="match status" value="1"/>
</dbReference>
<evidence type="ECO:0000256" key="2">
    <source>
        <dbReference type="ARBA" id="ARBA00022692"/>
    </source>
</evidence>
<gene>
    <name evidence="7" type="primary">rodA</name>
    <name evidence="7" type="ORF">WI372_06330</name>
</gene>
<dbReference type="EMBL" id="JBBHLI010000002">
    <property type="protein sequence ID" value="MEK9500587.1"/>
    <property type="molecule type" value="Genomic_DNA"/>
</dbReference>
<evidence type="ECO:0000256" key="1">
    <source>
        <dbReference type="ARBA" id="ARBA00004141"/>
    </source>
</evidence>
<dbReference type="InterPro" id="IPR011923">
    <property type="entry name" value="RodA/MrdB"/>
</dbReference>
<organism evidence="7 8">
    <name type="scientific">Gaopeijia maritima</name>
    <dbReference type="NCBI Taxonomy" id="3119007"/>
    <lineage>
        <taxon>Bacteria</taxon>
        <taxon>Pseudomonadati</taxon>
        <taxon>Gemmatimonadota</taxon>
        <taxon>Longimicrobiia</taxon>
        <taxon>Gaopeijiales</taxon>
        <taxon>Gaopeijiaceae</taxon>
        <taxon>Gaopeijia</taxon>
    </lineage>
</organism>
<name>A0ABU9E946_9BACT</name>
<keyword evidence="5 6" id="KW-0472">Membrane</keyword>
<feature type="transmembrane region" description="Helical" evidence="6">
    <location>
        <begin position="169"/>
        <end position="191"/>
    </location>
</feature>
<evidence type="ECO:0000256" key="4">
    <source>
        <dbReference type="ARBA" id="ARBA00022989"/>
    </source>
</evidence>
<feature type="transmembrane region" description="Helical" evidence="6">
    <location>
        <begin position="14"/>
        <end position="38"/>
    </location>
</feature>
<keyword evidence="4 6" id="KW-1133">Transmembrane helix</keyword>
<proteinExistence type="predicted"/>
<evidence type="ECO:0000313" key="7">
    <source>
        <dbReference type="EMBL" id="MEK9500587.1"/>
    </source>
</evidence>
<dbReference type="RefSeq" id="WP_405274617.1">
    <property type="nucleotide sequence ID" value="NZ_CP144380.1"/>
</dbReference>
<feature type="transmembrane region" description="Helical" evidence="6">
    <location>
        <begin position="76"/>
        <end position="101"/>
    </location>
</feature>
<feature type="transmembrane region" description="Helical" evidence="6">
    <location>
        <begin position="349"/>
        <end position="374"/>
    </location>
</feature>
<feature type="transmembrane region" description="Helical" evidence="6">
    <location>
        <begin position="386"/>
        <end position="405"/>
    </location>
</feature>
<evidence type="ECO:0000256" key="5">
    <source>
        <dbReference type="ARBA" id="ARBA00023136"/>
    </source>
</evidence>
<dbReference type="Pfam" id="PF01098">
    <property type="entry name" value="FTSW_RODA_SPOVE"/>
    <property type="match status" value="1"/>
</dbReference>
<sequence>MGGWFRKWSRDPQLVLGVAFLSLFGLAMIYSAGVTISPQRVVQVAWMRQLAWFVIALGTFTVLSRVPVAWLEWVAVPAYVMSLVLLAATLVIGSGVGTAAGTKSFIAIGPMRFQPAEVAKLATVLVLARYLASRGRSPSNLRDLVAPGVLAAVPLGLVLLQPDLGTAQAFVGILFATLFWAGTPVALLLLLASPVAALILAYNTIVWSVYIVIVMVALYLWRYRLYLYESAAVLLANFAAGTIARPLWDSMPAYQQNRILVFLDPQVDPRQAGYHIIQSKIAIGNGGLFGKGFLDGTQKRYDFLPEQHTDFIFSVVGEELGFLGVVVALLAFGWVMARLTHLASEAEDPFAGLVLMGIFGAWLVHIFVNVGMTVGVVPITGIPLPFVSYGGSFLLMSWVAVALAVRVGHDDDRVAA</sequence>
<comment type="subcellular location">
    <subcellularLocation>
        <location evidence="1">Membrane</location>
        <topology evidence="1">Multi-pass membrane protein</topology>
    </subcellularLocation>
</comment>
<dbReference type="PANTHER" id="PTHR30474">
    <property type="entry name" value="CELL CYCLE PROTEIN"/>
    <property type="match status" value="1"/>
</dbReference>
<keyword evidence="3" id="KW-0133">Cell shape</keyword>
<dbReference type="InterPro" id="IPR001182">
    <property type="entry name" value="FtsW/RodA"/>
</dbReference>
<feature type="transmembrane region" description="Helical" evidence="6">
    <location>
        <begin position="144"/>
        <end position="162"/>
    </location>
</feature>